<comment type="caution">
    <text evidence="2">The sequence shown here is derived from an EMBL/GenBank/DDBJ whole genome shotgun (WGS) entry which is preliminary data.</text>
</comment>
<accession>A0A0M8MBI8</accession>
<evidence type="ECO:0000256" key="1">
    <source>
        <dbReference type="SAM" id="SignalP"/>
    </source>
</evidence>
<dbReference type="Proteomes" id="UP000037755">
    <property type="component" value="Unassembled WGS sequence"/>
</dbReference>
<feature type="signal peptide" evidence="1">
    <location>
        <begin position="1"/>
        <end position="17"/>
    </location>
</feature>
<dbReference type="AlphaFoldDB" id="A0A0M8MBI8"/>
<dbReference type="OrthoDB" id="1318031at2"/>
<evidence type="ECO:0000313" key="2">
    <source>
        <dbReference type="EMBL" id="KOS07693.1"/>
    </source>
</evidence>
<name>A0A0M8MBI8_9FLAO</name>
<dbReference type="STRING" id="1202724.AM493_17810"/>
<evidence type="ECO:0000313" key="3">
    <source>
        <dbReference type="Proteomes" id="UP000037755"/>
    </source>
</evidence>
<protein>
    <submittedName>
        <fullName evidence="2">Uncharacterized protein</fullName>
    </submittedName>
</protein>
<keyword evidence="3" id="KW-1185">Reference proteome</keyword>
<reference evidence="2 3" key="1">
    <citation type="submission" date="2015-08" db="EMBL/GenBank/DDBJ databases">
        <title>Whole genome sequence of Flavobacterium akiainvivens IK-1T, from decaying Wikstroemia oahuensis, an endemic Hawaiian shrub.</title>
        <authorList>
            <person name="Wan X."/>
            <person name="Hou S."/>
            <person name="Saito J."/>
            <person name="Donachie S."/>
        </authorList>
    </citation>
    <scope>NUCLEOTIDE SEQUENCE [LARGE SCALE GENOMIC DNA]</scope>
    <source>
        <strain evidence="2 3">IK-1</strain>
    </source>
</reference>
<sequence>MRKILLLLLLCAFNAYSQTDLKAKAPTLQVGLDNLTFTKGTLDAKLIMEIIAEKQKELKIKAIQNVFLAKVEPAGGAIYSFTNNVVKELLLESDQSLRTKKIMENTVNLVFAIAFLEYYLNNLDTESINDFNHLCKVYKVTLDAKDMGKVSLSNFLKKREDKNNTKEGIADKDSYRVELLALLIDMAAETIRQDVKLKELGLMQISYSDTYEYLNRYKNPKIYAPEDAEYDILSENLSRDMKERLGEITNYIGLVNYVVEHFSFRNDKLAVFNKRGLNEKTGNKARPFEYTDENTTANSYSLSKSFSDLKDITHKLLEERINVHANDTLGKTEINNLTQMYYYFDRASKQVIDMDNDKEIMADILYTFYGEFMPLIKKQGYTSLEYINLLEEIDLASARIASVLLDKDDVFKLKDGKIDDFMLLAAKLYEFDKASTISDYIKLIEGIGYIFPSNNITNALSTVVSFVKDYSVTDKDKNGKEVLEFNIESFIVRLQRVKPYQHKAIEFNFTVGLNNAYFQHNVPLKDNTVANLSFVSEKIGVKWKLWDWAFYYTRNPGETYAYGDNVYVKKTPPHEPLISNIHLLAYGSGILYNVVNAKTDKEFDFPMAGVGAGITFSNALDLNISLGVPLMSQKSFQDLFYYKYINIGFDIQFLEYFDRLSEKQQAKKTQKLLAEAAEKN</sequence>
<dbReference type="RefSeq" id="WP_054409407.1">
    <property type="nucleotide sequence ID" value="NZ_FOYA01000002.1"/>
</dbReference>
<keyword evidence="1" id="KW-0732">Signal</keyword>
<feature type="chain" id="PRO_5005818202" evidence="1">
    <location>
        <begin position="18"/>
        <end position="680"/>
    </location>
</feature>
<organism evidence="2 3">
    <name type="scientific">Flavobacterium akiainvivens</name>
    <dbReference type="NCBI Taxonomy" id="1202724"/>
    <lineage>
        <taxon>Bacteria</taxon>
        <taxon>Pseudomonadati</taxon>
        <taxon>Bacteroidota</taxon>
        <taxon>Flavobacteriia</taxon>
        <taxon>Flavobacteriales</taxon>
        <taxon>Flavobacteriaceae</taxon>
        <taxon>Flavobacterium</taxon>
    </lineage>
</organism>
<dbReference type="EMBL" id="LIYD01000005">
    <property type="protein sequence ID" value="KOS07693.1"/>
    <property type="molecule type" value="Genomic_DNA"/>
</dbReference>
<gene>
    <name evidence="2" type="ORF">AM493_17810</name>
</gene>
<proteinExistence type="predicted"/>
<dbReference type="PATRIC" id="fig|1202724.3.peg.3700"/>